<dbReference type="InterPro" id="IPR000835">
    <property type="entry name" value="HTH_MarR-typ"/>
</dbReference>
<proteinExistence type="predicted"/>
<dbReference type="InterPro" id="IPR036388">
    <property type="entry name" value="WH-like_DNA-bd_sf"/>
</dbReference>
<dbReference type="Proteomes" id="UP000233458">
    <property type="component" value="Chromosome"/>
</dbReference>
<name>A0ABM6QEP4_9PROT</name>
<feature type="domain" description="HTH marR-type" evidence="1">
    <location>
        <begin position="11"/>
        <end position="149"/>
    </location>
</feature>
<protein>
    <submittedName>
        <fullName evidence="2">MarR family transcriptional regulator</fullName>
    </submittedName>
</protein>
<reference evidence="2 3" key="1">
    <citation type="submission" date="2017-10" db="EMBL/GenBank/DDBJ databases">
        <title>Biodiversity and function of Thalassospira species in the particle-attached aromatic-hydrocarbon-degrading consortia from the surface seawater of the China South Sea.</title>
        <authorList>
            <person name="Dong C."/>
            <person name="Liu R."/>
            <person name="Shao Z."/>
        </authorList>
    </citation>
    <scope>NUCLEOTIDE SEQUENCE [LARGE SCALE GENOMIC DNA]</scope>
    <source>
        <strain evidence="2 3">CSC3H3</strain>
    </source>
</reference>
<evidence type="ECO:0000259" key="1">
    <source>
        <dbReference type="PROSITE" id="PS50995"/>
    </source>
</evidence>
<dbReference type="Gene3D" id="1.10.10.10">
    <property type="entry name" value="Winged helix-like DNA-binding domain superfamily/Winged helix DNA-binding domain"/>
    <property type="match status" value="1"/>
</dbReference>
<evidence type="ECO:0000313" key="2">
    <source>
        <dbReference type="EMBL" id="AUG55068.1"/>
    </source>
</evidence>
<keyword evidence="3" id="KW-1185">Reference proteome</keyword>
<dbReference type="PROSITE" id="PS50995">
    <property type="entry name" value="HTH_MARR_2"/>
    <property type="match status" value="1"/>
</dbReference>
<dbReference type="PANTHER" id="PTHR39515:SF2">
    <property type="entry name" value="HTH-TYPE TRANSCRIPTIONAL REGULATOR RV0880"/>
    <property type="match status" value="1"/>
</dbReference>
<dbReference type="EMBL" id="CP024199">
    <property type="protein sequence ID" value="AUG55068.1"/>
    <property type="molecule type" value="Genomic_DNA"/>
</dbReference>
<dbReference type="InterPro" id="IPR036390">
    <property type="entry name" value="WH_DNA-bd_sf"/>
</dbReference>
<dbReference type="InterPro" id="IPR052526">
    <property type="entry name" value="HTH-type_Bedaq_tolerance"/>
</dbReference>
<dbReference type="PANTHER" id="PTHR39515">
    <property type="entry name" value="CONSERVED PROTEIN"/>
    <property type="match status" value="1"/>
</dbReference>
<dbReference type="SMART" id="SM00347">
    <property type="entry name" value="HTH_MARR"/>
    <property type="match status" value="1"/>
</dbReference>
<dbReference type="SUPFAM" id="SSF46785">
    <property type="entry name" value="Winged helix' DNA-binding domain"/>
    <property type="match status" value="1"/>
</dbReference>
<sequence length="157" mass="16962">MTIKPDTSPLSTPASSETIALAEDLRQCIGSFVRNVRSEANTPTSAQNETLALIARDGPQSMAVLAQKRSVKHQSMRLVIAQLEKAGQITRQPNPDDARSHLIALTAAGENALTTARQARTDWIAAKIQTTLNTAERQSLRNAITILQKLGAPTDDH</sequence>
<dbReference type="Pfam" id="PF01047">
    <property type="entry name" value="MarR"/>
    <property type="match status" value="1"/>
</dbReference>
<evidence type="ECO:0000313" key="3">
    <source>
        <dbReference type="Proteomes" id="UP000233458"/>
    </source>
</evidence>
<organism evidence="2 3">
    <name type="scientific">Thalassospira marina</name>
    <dbReference type="NCBI Taxonomy" id="2048283"/>
    <lineage>
        <taxon>Bacteria</taxon>
        <taxon>Pseudomonadati</taxon>
        <taxon>Pseudomonadota</taxon>
        <taxon>Alphaproteobacteria</taxon>
        <taxon>Rhodospirillales</taxon>
        <taxon>Thalassospiraceae</taxon>
        <taxon>Thalassospira</taxon>
    </lineage>
</organism>
<accession>A0ABM6QEP4</accession>
<dbReference type="RefSeq" id="WP_101286199.1">
    <property type="nucleotide sequence ID" value="NZ_CP024199.1"/>
</dbReference>
<gene>
    <name evidence="2" type="ORF">CSC3H3_11160</name>
</gene>
<dbReference type="Gene3D" id="1.10.287.100">
    <property type="match status" value="1"/>
</dbReference>